<feature type="compositionally biased region" description="Pro residues" evidence="1">
    <location>
        <begin position="325"/>
        <end position="350"/>
    </location>
</feature>
<dbReference type="Proteomes" id="UP000694890">
    <property type="component" value="Linkage group LG5"/>
</dbReference>
<feature type="compositionally biased region" description="Polar residues" evidence="1">
    <location>
        <begin position="825"/>
        <end position="835"/>
    </location>
</feature>
<evidence type="ECO:0000313" key="2">
    <source>
        <dbReference type="Proteomes" id="UP000694890"/>
    </source>
</evidence>
<feature type="region of interest" description="Disordered" evidence="1">
    <location>
        <begin position="875"/>
        <end position="895"/>
    </location>
</feature>
<sequence length="895" mass="99349">MTTHTALQPHMLTHSVDSGVCVNKDLSFDVSLQSTDCGATSDHRENNQVDGPETNSQPEAQNSNEEPAERNSEDRDMNYAAISDPGLVTGTAGGLKGSTSAVTPEMDNTKALSMLALPPPLPPKRRQRSPTFEKTSSPGQEFKAFNTEDKTLKSLACQMSPVLGGVTDNTRCSDLISGKVPNTHNNYTFGTLPKLQPQCVPQPPQRPPPKPVKSSQVVNSKWRKHNKKTRDTMNMQKRDLTETNEMMGENEEKSEMEYHLNVSKPVREILVLFTDIEKDGEKMKEDEYLSDTELTPTMTENPSLPPSGEKPDSAATSCNSTVSPKPGPMIPALPPPKSYQKCPPKPPIKPPHLLSTMRAGIEEEKERRNQEEKQWREKDLLDEERDENGGERKDRGEVNGEPRDTELTSPTVTEISSQLGEMVKKSTSNTSGSQEVESPRGGTLDGQSQHQWKQHQSEANRQVKSGPLPQEVPAQINPIGPDSNMEMIKWTEKSKGIQMSGQGGQVISDLPPGFSEGTEVVGTQFSPCQPGLKRLEDVLEIVETPPDGKAKQTNQKPGAKGKVRQLAKKVMCRLKEGREEKRRTKVGEIEIEGITEDETEVAQDDRRHGGEEGMKAKEEEVMNEDAAVTKIASHVDLIEKSIKRRNATSESPFSSFKVCSPVKLVEELLAGDEWSQFVYQSSTAELTSQQTEDTAQFNSDLEPSVDVFEGNPPVPEEEPIYEDVNLLSVITEEQQERNTAPVTALPQVLLESDTHLMSPRTKDIYETVKFIEPVQPANTYNEFTFVKSQVVLDSSVQKYLIKLNKKRKHRTVWKRRRDRNHAETHSQSPLSTSPQQVFPTSVFYNVLAVGGEEEQQLSAIKSGGSSPRSLAKIKKTALKDKTILRPAQPKEGRGK</sequence>
<feature type="region of interest" description="Disordered" evidence="1">
    <location>
        <begin position="115"/>
        <end position="141"/>
    </location>
</feature>
<gene>
    <name evidence="3" type="primary">LOC108872805</name>
</gene>
<proteinExistence type="predicted"/>
<feature type="compositionally biased region" description="Acidic residues" evidence="1">
    <location>
        <begin position="592"/>
        <end position="602"/>
    </location>
</feature>
<feature type="compositionally biased region" description="Basic residues" evidence="1">
    <location>
        <begin position="810"/>
        <end position="819"/>
    </location>
</feature>
<organism evidence="2 3">
    <name type="scientific">Lates calcarifer</name>
    <name type="common">Barramundi</name>
    <name type="synonym">Holocentrus calcarifer</name>
    <dbReference type="NCBI Taxonomy" id="8187"/>
    <lineage>
        <taxon>Eukaryota</taxon>
        <taxon>Metazoa</taxon>
        <taxon>Chordata</taxon>
        <taxon>Craniata</taxon>
        <taxon>Vertebrata</taxon>
        <taxon>Euteleostomi</taxon>
        <taxon>Actinopterygii</taxon>
        <taxon>Neopterygii</taxon>
        <taxon>Teleostei</taxon>
        <taxon>Neoteleostei</taxon>
        <taxon>Acanthomorphata</taxon>
        <taxon>Carangaria</taxon>
        <taxon>Carangaria incertae sedis</taxon>
        <taxon>Centropomidae</taxon>
        <taxon>Lates</taxon>
    </lineage>
</organism>
<feature type="compositionally biased region" description="Basic and acidic residues" evidence="1">
    <location>
        <begin position="877"/>
        <end position="895"/>
    </location>
</feature>
<dbReference type="RefSeq" id="XP_050926523.1">
    <property type="nucleotide sequence ID" value="XM_051070566.1"/>
</dbReference>
<protein>
    <submittedName>
        <fullName evidence="3">Uncharacterized protein LOC108872805 isoform X1</fullName>
    </submittedName>
</protein>
<dbReference type="AlphaFoldDB" id="A0AAJ8B737"/>
<dbReference type="GeneID" id="108872805"/>
<evidence type="ECO:0000256" key="1">
    <source>
        <dbReference type="SAM" id="MobiDB-lite"/>
    </source>
</evidence>
<feature type="compositionally biased region" description="Polar residues" evidence="1">
    <location>
        <begin position="407"/>
        <end position="436"/>
    </location>
</feature>
<feature type="compositionally biased region" description="Polar residues" evidence="1">
    <location>
        <begin position="314"/>
        <end position="323"/>
    </location>
</feature>
<feature type="region of interest" description="Disordered" evidence="1">
    <location>
        <begin position="810"/>
        <end position="835"/>
    </location>
</feature>
<reference evidence="3" key="1">
    <citation type="submission" date="2025-08" db="UniProtKB">
        <authorList>
            <consortium name="RefSeq"/>
        </authorList>
    </citation>
    <scope>IDENTIFICATION</scope>
    <source>
        <tissue evidence="3">Brain</tissue>
    </source>
</reference>
<feature type="region of interest" description="Disordered" evidence="1">
    <location>
        <begin position="199"/>
        <end position="238"/>
    </location>
</feature>
<feature type="region of interest" description="Disordered" evidence="1">
    <location>
        <begin position="37"/>
        <end position="74"/>
    </location>
</feature>
<accession>A0AAJ8B737</accession>
<feature type="compositionally biased region" description="Pro residues" evidence="1">
    <location>
        <begin position="200"/>
        <end position="211"/>
    </location>
</feature>
<evidence type="ECO:0000313" key="3">
    <source>
        <dbReference type="RefSeq" id="XP_050926523.1"/>
    </source>
</evidence>
<feature type="compositionally biased region" description="Basic and acidic residues" evidence="1">
    <location>
        <begin position="387"/>
        <end position="406"/>
    </location>
</feature>
<feature type="region of interest" description="Disordered" evidence="1">
    <location>
        <begin position="282"/>
        <end position="529"/>
    </location>
</feature>
<feature type="region of interest" description="Disordered" evidence="1">
    <location>
        <begin position="83"/>
        <end position="102"/>
    </location>
</feature>
<feature type="region of interest" description="Disordered" evidence="1">
    <location>
        <begin position="544"/>
        <end position="564"/>
    </location>
</feature>
<feature type="compositionally biased region" description="Polar residues" evidence="1">
    <location>
        <begin position="292"/>
        <end position="302"/>
    </location>
</feature>
<name>A0AAJ8B737_LATCA</name>
<feature type="compositionally biased region" description="Basic and acidic residues" evidence="1">
    <location>
        <begin position="603"/>
        <end position="620"/>
    </location>
</feature>
<feature type="region of interest" description="Disordered" evidence="1">
    <location>
        <begin position="592"/>
        <end position="625"/>
    </location>
</feature>
<feature type="compositionally biased region" description="Basic and acidic residues" evidence="1">
    <location>
        <begin position="360"/>
        <end position="379"/>
    </location>
</feature>
<feature type="compositionally biased region" description="Polar residues" evidence="1">
    <location>
        <begin position="129"/>
        <end position="139"/>
    </location>
</feature>
<feature type="compositionally biased region" description="Polar residues" evidence="1">
    <location>
        <begin position="53"/>
        <end position="65"/>
    </location>
</feature>